<proteinExistence type="predicted"/>
<gene>
    <name evidence="2" type="ORF">PCOR1329_LOCUS33722</name>
</gene>
<feature type="region of interest" description="Disordered" evidence="1">
    <location>
        <begin position="177"/>
        <end position="204"/>
    </location>
</feature>
<keyword evidence="3" id="KW-1185">Reference proteome</keyword>
<dbReference type="EMBL" id="CAUYUJ010014162">
    <property type="protein sequence ID" value="CAK0837575.1"/>
    <property type="molecule type" value="Genomic_DNA"/>
</dbReference>
<evidence type="ECO:0008006" key="4">
    <source>
        <dbReference type="Google" id="ProtNLM"/>
    </source>
</evidence>
<evidence type="ECO:0000313" key="2">
    <source>
        <dbReference type="EMBL" id="CAK0837575.1"/>
    </source>
</evidence>
<feature type="non-terminal residue" evidence="2">
    <location>
        <position position="1"/>
    </location>
</feature>
<accession>A0ABN9SYJ1</accession>
<feature type="region of interest" description="Disordered" evidence="1">
    <location>
        <begin position="662"/>
        <end position="681"/>
    </location>
</feature>
<dbReference type="Proteomes" id="UP001189429">
    <property type="component" value="Unassembled WGS sequence"/>
</dbReference>
<feature type="compositionally biased region" description="Basic and acidic residues" evidence="1">
    <location>
        <begin position="37"/>
        <end position="53"/>
    </location>
</feature>
<protein>
    <recommendedName>
        <fullName evidence="4">CHAT domain-containing protein</fullName>
    </recommendedName>
</protein>
<organism evidence="2 3">
    <name type="scientific">Prorocentrum cordatum</name>
    <dbReference type="NCBI Taxonomy" id="2364126"/>
    <lineage>
        <taxon>Eukaryota</taxon>
        <taxon>Sar</taxon>
        <taxon>Alveolata</taxon>
        <taxon>Dinophyceae</taxon>
        <taxon>Prorocentrales</taxon>
        <taxon>Prorocentraceae</taxon>
        <taxon>Prorocentrum</taxon>
    </lineage>
</organism>
<feature type="non-terminal residue" evidence="2">
    <location>
        <position position="1242"/>
    </location>
</feature>
<feature type="region of interest" description="Disordered" evidence="1">
    <location>
        <begin position="101"/>
        <end position="121"/>
    </location>
</feature>
<evidence type="ECO:0000313" key="3">
    <source>
        <dbReference type="Proteomes" id="UP001189429"/>
    </source>
</evidence>
<name>A0ABN9SYJ1_9DINO</name>
<comment type="caution">
    <text evidence="2">The sequence shown here is derived from an EMBL/GenBank/DDBJ whole genome shotgun (WGS) entry which is preliminary data.</text>
</comment>
<evidence type="ECO:0000256" key="1">
    <source>
        <dbReference type="SAM" id="MobiDB-lite"/>
    </source>
</evidence>
<reference evidence="2" key="1">
    <citation type="submission" date="2023-10" db="EMBL/GenBank/DDBJ databases">
        <authorList>
            <person name="Chen Y."/>
            <person name="Shah S."/>
            <person name="Dougan E. K."/>
            <person name="Thang M."/>
            <person name="Chan C."/>
        </authorList>
    </citation>
    <scope>NUCLEOTIDE SEQUENCE [LARGE SCALE GENOMIC DNA]</scope>
</reference>
<sequence length="1242" mass="136866">HGTFVETSPEGDKPPDPPAEAPASSGAAGSGGNRQDTAQHADQPDDRPDDKPGAQDWWSSRAWGWTAKIVWEWSPGWWQSSNTDEDVHSWKPEDWKKVEWKDNASDLSRPPGRTYMQEQEEETTFETKDDTVVDLFETEFSESEADGFLIALDQQDLTEDEAYHVFAQLVETKRKRTWKESKDMQSKEDRLEEESKPQSKPDKTNSFYFNVRGLDGPTCLAVSEDELPTCVGDLIGGARLPDDAEQLELVLAEVSRELTLDNLMDCALVDTAAGSALVGEPNLEDLRKALNHVGYEVHASYDVADLPPACGVGGRVKPVGRASVPVTMCGCGVVEFLILPHACPSLLPAKFLEFLKAKVDMSRGTMSVGARDGRRDLELHRLPSGHRAVSLAGCPPEDFKLSDDLAKRFPPFVIQAVNGLSQVEEEGGSDLEMAENWEEMPDPRRDAELQHLVHDEVLDPVDKEMFFEGRYLIEKAAMAWRRVSLKTIVFLNACASSRIMTALSPVVDPNQFEDEGPNVTPDTCENPVHRRRSGQNGVAHHCHCWVCKNRLWIRRNTPQEIFEAAQARGRRGKERKDRKAIKMQAEILAQRAKLEIKMEPEPQPHEPAYRTRPVPISRALGAVPKVNAPKAQAGDLEVIDEAPPCTSYSTARAMAVKSPPADPHLVGYKSPPKTPSSGTWVRMLEPPPSARITRADVSSMMDSIRNVLAQERQGVQDIREAIVEEVRTENVRAMEEAMRKAGWTKRQLESGELASFLGHLAIADASSSSTRLGLPADVARVQIGIRELTRRGFPVSQAMDLKTGFDFRKAQGIEAAAWSRVTLGACSYQTAEVADVVADTANQSHSYPQVVVIDPEPLPPGQELSTEPPASGRAVILIEVDDLLVAVHPLMSSSLKEQMQARFHFGKWQEGEADYAGRHVKQHDNKICVDQEKYIQEQLTPMRLEKSRLSDPSSLLAPSEVKLYRTMIAQVQWVARESRPDVSGCASLQSAALPSPTVADAQLVITACKYLKSTASQRLTIWQLDPVSVTFVTISDAGGPGSARRGGAQGAFLVLAADSSIRSNSRAKVSLLSWRSQRIKRAVSSTAAAETLSLSSAVAESQWLQIMWRDLLFNDVSKPDWHLSQAPFSLVLPRDCSLSEGVSSVSVVDAKSVFDVLTRNSAGTVADRRNAIEMAVIRDSLSSLGSQIRWVPHGLMPADCLTKADVAKGNLALNDLLRKGTLALIDEDLHMSERTLNEHLKS</sequence>
<feature type="region of interest" description="Disordered" evidence="1">
    <location>
        <begin position="1"/>
        <end position="59"/>
    </location>
</feature>
<feature type="compositionally biased region" description="Basic and acidic residues" evidence="1">
    <location>
        <begin position="178"/>
        <end position="203"/>
    </location>
</feature>